<evidence type="ECO:0000313" key="4">
    <source>
        <dbReference type="RefSeq" id="XP_010480773.1"/>
    </source>
</evidence>
<name>A0ABM0X4Z9_CAMSA</name>
<reference evidence="2" key="2">
    <citation type="journal article" date="2014" name="Nat. Commun.">
        <title>The emerging biofuel crop Camelina sativa retains a highly undifferentiated hexaploid genome structure.</title>
        <authorList>
            <person name="Kagale S."/>
            <person name="Koh C."/>
            <person name="Nixon J."/>
            <person name="Bollina V."/>
            <person name="Clarke W.E."/>
            <person name="Tuteja R."/>
            <person name="Spillane C."/>
            <person name="Robinson S.J."/>
            <person name="Links M.G."/>
            <person name="Clarke C."/>
            <person name="Higgins E.E."/>
            <person name="Huebert T."/>
            <person name="Sharpe A.G."/>
            <person name="Parkin I.A."/>
        </authorList>
    </citation>
    <scope>NUCLEOTIDE SEQUENCE [LARGE SCALE GENOMIC DNA]</scope>
    <source>
        <strain evidence="2">r\DH55</strain>
    </source>
</reference>
<dbReference type="RefSeq" id="XP_010480769.1">
    <property type="nucleotide sequence ID" value="XM_010482467.2"/>
</dbReference>
<evidence type="ECO:0000313" key="3">
    <source>
        <dbReference type="RefSeq" id="XP_010480769.1"/>
    </source>
</evidence>
<dbReference type="RefSeq" id="XP_010480773.1">
    <property type="nucleotide sequence ID" value="XM_010482471.1"/>
</dbReference>
<organism evidence="2 5">
    <name type="scientific">Camelina sativa</name>
    <name type="common">False flax</name>
    <name type="synonym">Myagrum sativum</name>
    <dbReference type="NCBI Taxonomy" id="90675"/>
    <lineage>
        <taxon>Eukaryota</taxon>
        <taxon>Viridiplantae</taxon>
        <taxon>Streptophyta</taxon>
        <taxon>Embryophyta</taxon>
        <taxon>Tracheophyta</taxon>
        <taxon>Spermatophyta</taxon>
        <taxon>Magnoliopsida</taxon>
        <taxon>eudicotyledons</taxon>
        <taxon>Gunneridae</taxon>
        <taxon>Pentapetalae</taxon>
        <taxon>rosids</taxon>
        <taxon>malvids</taxon>
        <taxon>Brassicales</taxon>
        <taxon>Brassicaceae</taxon>
        <taxon>Camelineae</taxon>
        <taxon>Camelina</taxon>
    </lineage>
</organism>
<proteinExistence type="predicted"/>
<dbReference type="Proteomes" id="UP000694864">
    <property type="component" value="Chromosome 3"/>
</dbReference>
<protein>
    <submittedName>
        <fullName evidence="3 4">Uncharacterized protein LOC104759559 isoform X1</fullName>
    </submittedName>
</protein>
<evidence type="ECO:0000256" key="1">
    <source>
        <dbReference type="SAM" id="MobiDB-lite"/>
    </source>
</evidence>
<dbReference type="RefSeq" id="XP_010480779.1">
    <property type="nucleotide sequence ID" value="XM_010482477.2"/>
</dbReference>
<reference evidence="2" key="1">
    <citation type="journal article" date="1997" name="Nucleic Acids Res.">
        <title>tRNAscan-SE: a program for improved detection of transfer RNA genes in genomic sequence.</title>
        <authorList>
            <person name="Lowe T.M."/>
            <person name="Eddy S.R."/>
        </authorList>
    </citation>
    <scope>NUCLEOTIDE SEQUENCE [LARGE SCALE GENOMIC DNA]</scope>
    <source>
        <strain evidence="2">r\DH55</strain>
    </source>
</reference>
<gene>
    <name evidence="3 4 5" type="primary">LOC104759559</name>
</gene>
<sequence>MVRASIKRFLEKKGYHGPLTVTAFGKLSDLPVEILREVYSSGINLSIVTRGNLDLDYVIGRETYHDLDLENVTKALQGPSPFNVMVISDPKTCPYLPSSIELWGHNRLHPYPVDSLESLLMEEDSGVVEEVETVECEEETVDTTSESEEEETVDTTSESEEEETGDTTDESEEEETGDTTDESEEEETGEYVYWDCFVCRHNHAAQSFEDFMAHLCGEKHREEVHQQLGNLASFVCLVVLTPHIVFSPLEAWLTAKQRNIAGQPSIPHIDAKLFTQINKKEDAKLFAQKKKKKNKRRQAEAYEHCSSTLNSTLRLGL</sequence>
<keyword evidence="2" id="KW-1185">Reference proteome</keyword>
<accession>A0ABM0X4Z9</accession>
<evidence type="ECO:0000313" key="2">
    <source>
        <dbReference type="Proteomes" id="UP000694864"/>
    </source>
</evidence>
<feature type="region of interest" description="Disordered" evidence="1">
    <location>
        <begin position="124"/>
        <end position="188"/>
    </location>
</feature>
<evidence type="ECO:0000313" key="5">
    <source>
        <dbReference type="RefSeq" id="XP_010480779.1"/>
    </source>
</evidence>
<reference evidence="3 4" key="3">
    <citation type="submission" date="2025-05" db="UniProtKB">
        <authorList>
            <consortium name="RefSeq"/>
        </authorList>
    </citation>
    <scope>IDENTIFICATION</scope>
    <source>
        <tissue evidence="3 4">Leaf</tissue>
    </source>
</reference>
<dbReference type="GeneID" id="104759559"/>